<name>A0ABQ9DUE7_9PASS</name>
<comment type="caution">
    <text evidence="1">The sequence shown here is derived from an EMBL/GenBank/DDBJ whole genome shotgun (WGS) entry which is preliminary data.</text>
</comment>
<gene>
    <name evidence="1" type="ORF">WISP_16544</name>
</gene>
<organism evidence="1 2">
    <name type="scientific">Willisornis vidua</name>
    <name type="common">Xingu scale-backed antbird</name>
    <dbReference type="NCBI Taxonomy" id="1566151"/>
    <lineage>
        <taxon>Eukaryota</taxon>
        <taxon>Metazoa</taxon>
        <taxon>Chordata</taxon>
        <taxon>Craniata</taxon>
        <taxon>Vertebrata</taxon>
        <taxon>Euteleostomi</taxon>
        <taxon>Archelosauria</taxon>
        <taxon>Archosauria</taxon>
        <taxon>Dinosauria</taxon>
        <taxon>Saurischia</taxon>
        <taxon>Theropoda</taxon>
        <taxon>Coelurosauria</taxon>
        <taxon>Aves</taxon>
        <taxon>Neognathae</taxon>
        <taxon>Neoaves</taxon>
        <taxon>Telluraves</taxon>
        <taxon>Australaves</taxon>
        <taxon>Passeriformes</taxon>
        <taxon>Thamnophilidae</taxon>
        <taxon>Willisornis</taxon>
    </lineage>
</organism>
<evidence type="ECO:0000313" key="2">
    <source>
        <dbReference type="Proteomes" id="UP001145742"/>
    </source>
</evidence>
<keyword evidence="2" id="KW-1185">Reference proteome</keyword>
<reference evidence="1" key="1">
    <citation type="submission" date="2019-10" db="EMBL/GenBank/DDBJ databases">
        <authorList>
            <person name="Soares A.E.R."/>
            <person name="Aleixo A."/>
            <person name="Schneider P."/>
            <person name="Miyaki C.Y."/>
            <person name="Schneider M.P."/>
            <person name="Mello C."/>
            <person name="Vasconcelos A.T.R."/>
        </authorList>
    </citation>
    <scope>NUCLEOTIDE SEQUENCE</scope>
    <source>
        <tissue evidence="1">Muscle</tissue>
    </source>
</reference>
<dbReference type="EMBL" id="WHWB01032219">
    <property type="protein sequence ID" value="KAJ7426448.1"/>
    <property type="molecule type" value="Genomic_DNA"/>
</dbReference>
<proteinExistence type="predicted"/>
<dbReference type="Proteomes" id="UP001145742">
    <property type="component" value="Unassembled WGS sequence"/>
</dbReference>
<protein>
    <submittedName>
        <fullName evidence="1">Uncharacterized protein</fullName>
    </submittedName>
</protein>
<sequence length="66" mass="7572">MPGLRQRCIPRLGVTEELRLTARPLQAQLSLETLRLIKPVALLHDYHGILNVQECARPQLNVPYEE</sequence>
<evidence type="ECO:0000313" key="1">
    <source>
        <dbReference type="EMBL" id="KAJ7426448.1"/>
    </source>
</evidence>
<accession>A0ABQ9DUE7</accession>